<feature type="repeat" description="TPR" evidence="7">
    <location>
        <begin position="68"/>
        <end position="101"/>
    </location>
</feature>
<feature type="chain" id="PRO_5014385859" description="Tetratricopeptide repeat and J domain-containing co-chaperone DNJ1" evidence="9">
    <location>
        <begin position="23"/>
        <end position="532"/>
    </location>
</feature>
<dbReference type="Proteomes" id="UP000243797">
    <property type="component" value="Unassembled WGS sequence"/>
</dbReference>
<dbReference type="SUPFAM" id="SSF48452">
    <property type="entry name" value="TPR-like"/>
    <property type="match status" value="3"/>
</dbReference>
<evidence type="ECO:0000256" key="4">
    <source>
        <dbReference type="ARBA" id="ARBA00022803"/>
    </source>
</evidence>
<dbReference type="Gene3D" id="1.10.287.110">
    <property type="entry name" value="DnaJ domain"/>
    <property type="match status" value="1"/>
</dbReference>
<dbReference type="PROSITE" id="PS50076">
    <property type="entry name" value="DNAJ_2"/>
    <property type="match status" value="1"/>
</dbReference>
<dbReference type="InterPro" id="IPR036869">
    <property type="entry name" value="J_dom_sf"/>
</dbReference>
<evidence type="ECO:0000256" key="3">
    <source>
        <dbReference type="ARBA" id="ARBA00022737"/>
    </source>
</evidence>
<dbReference type="InterPro" id="IPR019734">
    <property type="entry name" value="TPR_rpt"/>
</dbReference>
<sequence>MVRPVKHLALGILAVTSPLTLALSPSDIPADTPVSKIISSATAALAQGLTQDALTYFDVAVSRDPQNYLTLFRRGAAYLQLGKHSQAGHDFDRALAIKPSFEGALVQRAKLKGRSGDWDAAKKDYKAAGKGKGEEMKGLEEAQGAAKLSSDAEKAGDWGSCTTNADVAITIASGSLELRRRRAHCRFEKGEILEGLSDLLHVAQMSSDEDNFLRLSATYFYALNELDNGLAQIRKCMHSDPDSKVCRKLLKAEKATDKQLKKVRAFVEKRQFATAVKLLVKTGEDEGLLEDVKTATADLKKAGTIPANAPSQLYQSLVELTCEAYTEMNNLKRANTYCSEALTFNPNCLPALIGKATREIDSDNFEEAIRTLNTAKEAHGNQQRIMELLQKAQTLLKRSKQKDYYKVLGVSRDSDEREIKRAYRRLSKQYHPDKASQQGTTIEEAQKKMAEVNEAYEVLSDPELKARFDNGDDPNDTSQQGNPFQGSPFGGGFPGGQQFMFQQGGGGGRQQFKFHAGGGGGGGFNFPGGFPF</sequence>
<dbReference type="SMART" id="SM00271">
    <property type="entry name" value="DnaJ"/>
    <property type="match status" value="1"/>
</dbReference>
<feature type="signal peptide" evidence="9">
    <location>
        <begin position="1"/>
        <end position="22"/>
    </location>
</feature>
<reference evidence="11 12" key="1">
    <citation type="submission" date="2017-06" db="EMBL/GenBank/DDBJ databases">
        <title>Draft genome sequence of a variant of Elsinoe murrayae.</title>
        <authorList>
            <person name="Cheng Q."/>
        </authorList>
    </citation>
    <scope>NUCLEOTIDE SEQUENCE [LARGE SCALE GENOMIC DNA]</scope>
    <source>
        <strain evidence="11 12">CQ-2017a</strain>
    </source>
</reference>
<dbReference type="FunFam" id="1.10.287.110:FF:000083">
    <property type="entry name" value="DnaJ and TPR domain protein"/>
    <property type="match status" value="1"/>
</dbReference>
<dbReference type="Pfam" id="PF00515">
    <property type="entry name" value="TPR_1"/>
    <property type="match status" value="1"/>
</dbReference>
<dbReference type="STRING" id="2082308.A0A2K1R3Q7"/>
<dbReference type="InterPro" id="IPR001623">
    <property type="entry name" value="DnaJ_domain"/>
</dbReference>
<dbReference type="SUPFAM" id="SSF46565">
    <property type="entry name" value="Chaperone J-domain"/>
    <property type="match status" value="1"/>
</dbReference>
<comment type="caution">
    <text evidence="11">The sequence shown here is derived from an EMBL/GenBank/DDBJ whole genome shotgun (WGS) entry which is preliminary data.</text>
</comment>
<gene>
    <name evidence="11" type="ORF">CAC42_529</name>
</gene>
<dbReference type="EMBL" id="NKHZ01000001">
    <property type="protein sequence ID" value="PNS21931.1"/>
    <property type="molecule type" value="Genomic_DNA"/>
</dbReference>
<dbReference type="PRINTS" id="PR00625">
    <property type="entry name" value="JDOMAIN"/>
</dbReference>
<protein>
    <recommendedName>
        <fullName evidence="6">Tetratricopeptide repeat and J domain-containing co-chaperone DNJ1</fullName>
    </recommendedName>
</protein>
<evidence type="ECO:0000313" key="11">
    <source>
        <dbReference type="EMBL" id="PNS21931.1"/>
    </source>
</evidence>
<feature type="region of interest" description="Disordered" evidence="8">
    <location>
        <begin position="465"/>
        <end position="511"/>
    </location>
</feature>
<dbReference type="GO" id="GO:0051787">
    <property type="term" value="F:misfolded protein binding"/>
    <property type="evidence" value="ECO:0007669"/>
    <property type="project" value="TreeGrafter"/>
</dbReference>
<dbReference type="CDD" id="cd06257">
    <property type="entry name" value="DnaJ"/>
    <property type="match status" value="1"/>
</dbReference>
<comment type="subcellular location">
    <subcellularLocation>
        <location evidence="1">Endoplasmic reticulum lumen</location>
    </subcellularLocation>
</comment>
<dbReference type="AlphaFoldDB" id="A0A2K1R3Q7"/>
<accession>A0A2K1R3Q7</accession>
<evidence type="ECO:0000256" key="8">
    <source>
        <dbReference type="SAM" id="MobiDB-lite"/>
    </source>
</evidence>
<evidence type="ECO:0000256" key="5">
    <source>
        <dbReference type="ARBA" id="ARBA00022824"/>
    </source>
</evidence>
<dbReference type="PANTHER" id="PTHR44140">
    <property type="entry name" value="LD25575P"/>
    <property type="match status" value="1"/>
</dbReference>
<dbReference type="SMART" id="SM00028">
    <property type="entry name" value="TPR"/>
    <property type="match status" value="2"/>
</dbReference>
<evidence type="ECO:0000259" key="10">
    <source>
        <dbReference type="PROSITE" id="PS50076"/>
    </source>
</evidence>
<keyword evidence="4 7" id="KW-0802">TPR repeat</keyword>
<keyword evidence="2 9" id="KW-0732">Signal</keyword>
<dbReference type="GO" id="GO:0005788">
    <property type="term" value="C:endoplasmic reticulum lumen"/>
    <property type="evidence" value="ECO:0007669"/>
    <property type="project" value="UniProtKB-SubCell"/>
</dbReference>
<organism evidence="11 12">
    <name type="scientific">Sphaceloma murrayae</name>
    <dbReference type="NCBI Taxonomy" id="2082308"/>
    <lineage>
        <taxon>Eukaryota</taxon>
        <taxon>Fungi</taxon>
        <taxon>Dikarya</taxon>
        <taxon>Ascomycota</taxon>
        <taxon>Pezizomycotina</taxon>
        <taxon>Dothideomycetes</taxon>
        <taxon>Dothideomycetidae</taxon>
        <taxon>Myriangiales</taxon>
        <taxon>Elsinoaceae</taxon>
        <taxon>Sphaceloma</taxon>
    </lineage>
</organism>
<dbReference type="PANTHER" id="PTHR44140:SF2">
    <property type="entry name" value="LD25575P"/>
    <property type="match status" value="1"/>
</dbReference>
<dbReference type="InterPro" id="IPR051727">
    <property type="entry name" value="DnaJ_C3_Co-chaperones"/>
</dbReference>
<dbReference type="Pfam" id="PF00226">
    <property type="entry name" value="DnaJ"/>
    <property type="match status" value="1"/>
</dbReference>
<dbReference type="Gene3D" id="1.25.40.10">
    <property type="entry name" value="Tetratricopeptide repeat domain"/>
    <property type="match status" value="1"/>
</dbReference>
<proteinExistence type="predicted"/>
<dbReference type="GO" id="GO:0051087">
    <property type="term" value="F:protein-folding chaperone binding"/>
    <property type="evidence" value="ECO:0007669"/>
    <property type="project" value="TreeGrafter"/>
</dbReference>
<keyword evidence="5" id="KW-0256">Endoplasmic reticulum</keyword>
<feature type="domain" description="J" evidence="10">
    <location>
        <begin position="403"/>
        <end position="472"/>
    </location>
</feature>
<dbReference type="FunFam" id="1.25.40.10:FF:000224">
    <property type="entry name" value="DnaJ and TPR domain protein"/>
    <property type="match status" value="1"/>
</dbReference>
<evidence type="ECO:0000256" key="1">
    <source>
        <dbReference type="ARBA" id="ARBA00004319"/>
    </source>
</evidence>
<evidence type="ECO:0000256" key="7">
    <source>
        <dbReference type="PROSITE-ProRule" id="PRU00339"/>
    </source>
</evidence>
<keyword evidence="12" id="KW-1185">Reference proteome</keyword>
<dbReference type="OrthoDB" id="1726119at2759"/>
<evidence type="ECO:0000256" key="9">
    <source>
        <dbReference type="SAM" id="SignalP"/>
    </source>
</evidence>
<name>A0A2K1R3Q7_9PEZI</name>
<dbReference type="GO" id="GO:0034975">
    <property type="term" value="P:protein folding in endoplasmic reticulum"/>
    <property type="evidence" value="ECO:0007669"/>
    <property type="project" value="TreeGrafter"/>
</dbReference>
<evidence type="ECO:0000256" key="2">
    <source>
        <dbReference type="ARBA" id="ARBA00022729"/>
    </source>
</evidence>
<evidence type="ECO:0000313" key="12">
    <source>
        <dbReference type="Proteomes" id="UP000243797"/>
    </source>
</evidence>
<dbReference type="InterPro" id="IPR011990">
    <property type="entry name" value="TPR-like_helical_dom_sf"/>
</dbReference>
<evidence type="ECO:0000256" key="6">
    <source>
        <dbReference type="ARBA" id="ARBA00073740"/>
    </source>
</evidence>
<dbReference type="InParanoid" id="A0A2K1R3Q7"/>
<dbReference type="PROSITE" id="PS50005">
    <property type="entry name" value="TPR"/>
    <property type="match status" value="1"/>
</dbReference>
<keyword evidence="3" id="KW-0677">Repeat</keyword>